<accession>A0A0K2U8C4</accession>
<proteinExistence type="predicted"/>
<reference evidence="1" key="1">
    <citation type="submission" date="2014-05" db="EMBL/GenBank/DDBJ databases">
        <authorList>
            <person name="Chronopoulou M."/>
        </authorList>
    </citation>
    <scope>NUCLEOTIDE SEQUENCE</scope>
    <source>
        <tissue evidence="1">Whole organism</tissue>
    </source>
</reference>
<organism evidence="1">
    <name type="scientific">Lepeophtheirus salmonis</name>
    <name type="common">Salmon louse</name>
    <name type="synonym">Caligus salmonis</name>
    <dbReference type="NCBI Taxonomy" id="72036"/>
    <lineage>
        <taxon>Eukaryota</taxon>
        <taxon>Metazoa</taxon>
        <taxon>Ecdysozoa</taxon>
        <taxon>Arthropoda</taxon>
        <taxon>Crustacea</taxon>
        <taxon>Multicrustacea</taxon>
        <taxon>Hexanauplia</taxon>
        <taxon>Copepoda</taxon>
        <taxon>Siphonostomatoida</taxon>
        <taxon>Caligidae</taxon>
        <taxon>Lepeophtheirus</taxon>
    </lineage>
</organism>
<name>A0A0K2U8C4_LEPSM</name>
<dbReference type="AlphaFoldDB" id="A0A0K2U8C4"/>
<sequence>KLLGSKEKGYFSSFFLPKKGSLPSYKHFQVCFIILMFNLVNALMEENDFPRTIIQDFFETKIKIIFRLYAQR</sequence>
<protein>
    <submittedName>
        <fullName evidence="1">Uncharacterized protein</fullName>
    </submittedName>
</protein>
<evidence type="ECO:0000313" key="1">
    <source>
        <dbReference type="EMBL" id="CDW34468.1"/>
    </source>
</evidence>
<dbReference type="EMBL" id="HACA01017107">
    <property type="protein sequence ID" value="CDW34468.1"/>
    <property type="molecule type" value="Transcribed_RNA"/>
</dbReference>
<feature type="non-terminal residue" evidence="1">
    <location>
        <position position="1"/>
    </location>
</feature>